<proteinExistence type="predicted"/>
<comment type="caution">
    <text evidence="1">The sequence shown here is derived from an EMBL/GenBank/DDBJ whole genome shotgun (WGS) entry which is preliminary data.</text>
</comment>
<dbReference type="EMBL" id="REGN01013859">
    <property type="protein sequence ID" value="RMZ93387.1"/>
    <property type="molecule type" value="Genomic_DNA"/>
</dbReference>
<keyword evidence="2" id="KW-1185">Reference proteome</keyword>
<organism evidence="1 2">
    <name type="scientific">Brachionus plicatilis</name>
    <name type="common">Marine rotifer</name>
    <name type="synonym">Brachionus muelleri</name>
    <dbReference type="NCBI Taxonomy" id="10195"/>
    <lineage>
        <taxon>Eukaryota</taxon>
        <taxon>Metazoa</taxon>
        <taxon>Spiralia</taxon>
        <taxon>Gnathifera</taxon>
        <taxon>Rotifera</taxon>
        <taxon>Eurotatoria</taxon>
        <taxon>Monogononta</taxon>
        <taxon>Pseudotrocha</taxon>
        <taxon>Ploima</taxon>
        <taxon>Brachionidae</taxon>
        <taxon>Brachionus</taxon>
    </lineage>
</organism>
<name>A0A3M7P3R7_BRAPC</name>
<protein>
    <submittedName>
        <fullName evidence="1">Uncharacterized protein</fullName>
    </submittedName>
</protein>
<accession>A0A3M7P3R7</accession>
<dbReference type="Proteomes" id="UP000276133">
    <property type="component" value="Unassembled WGS sequence"/>
</dbReference>
<gene>
    <name evidence="1" type="ORF">BpHYR1_023592</name>
</gene>
<evidence type="ECO:0000313" key="1">
    <source>
        <dbReference type="EMBL" id="RMZ93387.1"/>
    </source>
</evidence>
<evidence type="ECO:0000313" key="2">
    <source>
        <dbReference type="Proteomes" id="UP000276133"/>
    </source>
</evidence>
<reference evidence="1 2" key="1">
    <citation type="journal article" date="2018" name="Sci. Rep.">
        <title>Genomic signatures of local adaptation to the degree of environmental predictability in rotifers.</title>
        <authorList>
            <person name="Franch-Gras L."/>
            <person name="Hahn C."/>
            <person name="Garcia-Roger E.M."/>
            <person name="Carmona M.J."/>
            <person name="Serra M."/>
            <person name="Gomez A."/>
        </authorList>
    </citation>
    <scope>NUCLEOTIDE SEQUENCE [LARGE SCALE GENOMIC DNA]</scope>
    <source>
        <strain evidence="1">HYR1</strain>
    </source>
</reference>
<dbReference type="AlphaFoldDB" id="A0A3M7P3R7"/>
<sequence length="116" mass="13681">MIMRTVVISRQKYRLTLFRNSTLIKDLGKNNQLNAWIHYIINLLIDTFLKNFVDNYFPFFNLNRPKFLVDGLKLVRYSKYDMRAVLLKVAEIAGQCSNLCSIRQNDASFFCNVYTV</sequence>